<evidence type="ECO:0000313" key="2">
    <source>
        <dbReference type="EMBL" id="CRL02880.1"/>
    </source>
</evidence>
<keyword evidence="3" id="KW-1185">Reference proteome</keyword>
<evidence type="ECO:0000256" key="1">
    <source>
        <dbReference type="SAM" id="SignalP"/>
    </source>
</evidence>
<proteinExistence type="predicted"/>
<keyword evidence="1" id="KW-0732">Signal</keyword>
<sequence length="154" mass="16719">METLTFVLLAIVIAVDARKVCVPVPDSDPCASLRAAAMPIWQEAAQMLKNLNTECSNVLNSLSFANEMEFDAFNAEFYTTGHCMTTHLSASEGLINSIASIAGIYHDVYYGLVYGFSEREGDALCLAEGDASIINAFSDVLNGWVNIIQSKRPT</sequence>
<organism evidence="2 3">
    <name type="scientific">Clunio marinus</name>
    <dbReference type="NCBI Taxonomy" id="568069"/>
    <lineage>
        <taxon>Eukaryota</taxon>
        <taxon>Metazoa</taxon>
        <taxon>Ecdysozoa</taxon>
        <taxon>Arthropoda</taxon>
        <taxon>Hexapoda</taxon>
        <taxon>Insecta</taxon>
        <taxon>Pterygota</taxon>
        <taxon>Neoptera</taxon>
        <taxon>Endopterygota</taxon>
        <taxon>Diptera</taxon>
        <taxon>Nematocera</taxon>
        <taxon>Chironomoidea</taxon>
        <taxon>Chironomidae</taxon>
        <taxon>Clunio</taxon>
    </lineage>
</organism>
<evidence type="ECO:0000313" key="3">
    <source>
        <dbReference type="Proteomes" id="UP000183832"/>
    </source>
</evidence>
<reference evidence="2 3" key="1">
    <citation type="submission" date="2015-04" db="EMBL/GenBank/DDBJ databases">
        <authorList>
            <person name="Syromyatnikov M.Y."/>
            <person name="Popov V.N."/>
        </authorList>
    </citation>
    <scope>NUCLEOTIDE SEQUENCE [LARGE SCALE GENOMIC DNA]</scope>
</reference>
<name>A0A1J1IRV1_9DIPT</name>
<feature type="signal peptide" evidence="1">
    <location>
        <begin position="1"/>
        <end position="17"/>
    </location>
</feature>
<protein>
    <submittedName>
        <fullName evidence="2">CLUMA_CG015824, isoform A</fullName>
    </submittedName>
</protein>
<accession>A0A1J1IRV1</accession>
<feature type="chain" id="PRO_5013244234" evidence="1">
    <location>
        <begin position="18"/>
        <end position="154"/>
    </location>
</feature>
<gene>
    <name evidence="2" type="ORF">CLUMA_CG015824</name>
</gene>
<dbReference type="EMBL" id="CVRI01000058">
    <property type="protein sequence ID" value="CRL02880.1"/>
    <property type="molecule type" value="Genomic_DNA"/>
</dbReference>
<dbReference type="Proteomes" id="UP000183832">
    <property type="component" value="Unassembled WGS sequence"/>
</dbReference>
<dbReference type="AlphaFoldDB" id="A0A1J1IRV1"/>